<keyword evidence="8" id="KW-1185">Reference proteome</keyword>
<dbReference type="InterPro" id="IPR011989">
    <property type="entry name" value="ARM-like"/>
</dbReference>
<dbReference type="Pfam" id="PF00085">
    <property type="entry name" value="Thioredoxin"/>
    <property type="match status" value="1"/>
</dbReference>
<feature type="domain" description="PUL" evidence="5">
    <location>
        <begin position="292"/>
        <end position="569"/>
    </location>
</feature>
<evidence type="ECO:0000259" key="6">
    <source>
        <dbReference type="PROSITE" id="PS51858"/>
    </source>
</evidence>
<feature type="domain" description="Thioredoxin" evidence="4">
    <location>
        <begin position="157"/>
        <end position="276"/>
    </location>
</feature>
<dbReference type="InterPro" id="IPR042266">
    <property type="entry name" value="PPPDE_sf"/>
</dbReference>
<feature type="domain" description="PPPDE" evidence="6">
    <location>
        <begin position="1"/>
        <end position="141"/>
    </location>
</feature>
<dbReference type="Gene3D" id="3.40.30.10">
    <property type="entry name" value="Glutaredoxin"/>
    <property type="match status" value="1"/>
</dbReference>
<dbReference type="SMART" id="SM01179">
    <property type="entry name" value="DUF862"/>
    <property type="match status" value="1"/>
</dbReference>
<dbReference type="PANTHER" id="PTHR12378:SF7">
    <property type="entry name" value="DESUMOYLATING ISOPEPTIDASE 1"/>
    <property type="match status" value="1"/>
</dbReference>
<dbReference type="InterPro" id="IPR013535">
    <property type="entry name" value="PUL_dom"/>
</dbReference>
<name>A0A8K0SV24_9HYPO</name>
<dbReference type="Pfam" id="PF05903">
    <property type="entry name" value="Peptidase_C97"/>
    <property type="match status" value="1"/>
</dbReference>
<dbReference type="InterPro" id="IPR036249">
    <property type="entry name" value="Thioredoxin-like_sf"/>
</dbReference>
<dbReference type="Pfam" id="PF08324">
    <property type="entry name" value="PUL"/>
    <property type="match status" value="1"/>
</dbReference>
<dbReference type="GO" id="GO:0008233">
    <property type="term" value="F:peptidase activity"/>
    <property type="evidence" value="ECO:0007669"/>
    <property type="project" value="UniProtKB-KW"/>
</dbReference>
<dbReference type="Gene3D" id="1.25.10.10">
    <property type="entry name" value="Leucine-rich Repeat Variant"/>
    <property type="match status" value="1"/>
</dbReference>
<organism evidence="7 8">
    <name type="scientific">Stachybotrys elegans</name>
    <dbReference type="NCBI Taxonomy" id="80388"/>
    <lineage>
        <taxon>Eukaryota</taxon>
        <taxon>Fungi</taxon>
        <taxon>Dikarya</taxon>
        <taxon>Ascomycota</taxon>
        <taxon>Pezizomycotina</taxon>
        <taxon>Sordariomycetes</taxon>
        <taxon>Hypocreomycetidae</taxon>
        <taxon>Hypocreales</taxon>
        <taxon>Stachybotryaceae</taxon>
        <taxon>Stachybotrys</taxon>
    </lineage>
</organism>
<dbReference type="GO" id="GO:0006508">
    <property type="term" value="P:proteolysis"/>
    <property type="evidence" value="ECO:0007669"/>
    <property type="project" value="UniProtKB-KW"/>
</dbReference>
<dbReference type="InterPro" id="IPR008580">
    <property type="entry name" value="PPPDE_dom"/>
</dbReference>
<dbReference type="InterPro" id="IPR017937">
    <property type="entry name" value="Thioredoxin_CS"/>
</dbReference>
<comment type="caution">
    <text evidence="7">The sequence shown here is derived from an EMBL/GenBank/DDBJ whole genome shotgun (WGS) entry which is preliminary data.</text>
</comment>
<dbReference type="SUPFAM" id="SSF52833">
    <property type="entry name" value="Thioredoxin-like"/>
    <property type="match status" value="1"/>
</dbReference>
<dbReference type="EMBL" id="JAGPNK010000007">
    <property type="protein sequence ID" value="KAH7318348.1"/>
    <property type="molecule type" value="Genomic_DNA"/>
</dbReference>
<dbReference type="PROSITE" id="PS51352">
    <property type="entry name" value="THIOREDOXIN_2"/>
    <property type="match status" value="1"/>
</dbReference>
<evidence type="ECO:0000259" key="5">
    <source>
        <dbReference type="PROSITE" id="PS51396"/>
    </source>
</evidence>
<evidence type="ECO:0000313" key="7">
    <source>
        <dbReference type="EMBL" id="KAH7318348.1"/>
    </source>
</evidence>
<evidence type="ECO:0000313" key="8">
    <source>
        <dbReference type="Proteomes" id="UP000813444"/>
    </source>
</evidence>
<dbReference type="PROSITE" id="PS00194">
    <property type="entry name" value="THIOREDOXIN_1"/>
    <property type="match status" value="1"/>
</dbReference>
<dbReference type="Proteomes" id="UP000813444">
    <property type="component" value="Unassembled WGS sequence"/>
</dbReference>
<dbReference type="InterPro" id="IPR013766">
    <property type="entry name" value="Thioredoxin_domain"/>
</dbReference>
<dbReference type="GO" id="GO:0070646">
    <property type="term" value="P:protein modification by small protein removal"/>
    <property type="evidence" value="ECO:0007669"/>
    <property type="project" value="TreeGrafter"/>
</dbReference>
<sequence>MDVHLLIYDLSRGLARQMSMGLLGFQLDAVYHTSIELQGREYVYDGGIIAIRPGSSHLGQPLEKLHLGTTNLPMDVIEEYLDSVRPIFTLEAYDLFRHNCNNFTDSFSNFLLGKGIPGHIRNMPQAVMDSPFGQMLLPQLTQGVNSSRQNGSILGLQQTSQQAPQRSRVKNVAALSELNSLLEAAKQSCAVIFFTSATCGPCKVLYPVYDELAEEHGDKATFIKVDIALPQAAEAASKFSVRATPTIVTFLKGEEENRWSGADAAKLRGSVQLLVQMAHPVHPHEKLRLPSFSNPNIKPVLYAKVPPLPKLMAKMGDDVANQPEIKSLTSYIETREKEGTMDAVLPDMGQLSKFMQQSVSGLPEEILFTVIDLLRCAMVDPRISGFYAEEMENVTVRSVLGYVNDRQDCSYPLRLVTLQMACNLFSTPLFPREILNAAGLRTPIIQLVSSSFLDDNHNSIRVAAASLLFNLALCHRQARAKDASHGLPEEDQVELAASVVEAISQEEKSTEALQGMLSALGHLVYGTDLEGELADLLRALDAESGILSKKKAFPNEKLIGEVGAELLGKGLRRP</sequence>
<dbReference type="PROSITE" id="PS51858">
    <property type="entry name" value="PPPDE"/>
    <property type="match status" value="1"/>
</dbReference>
<keyword evidence="2" id="KW-0645">Protease</keyword>
<dbReference type="OrthoDB" id="21221at2759"/>
<dbReference type="Gene3D" id="3.90.1720.30">
    <property type="entry name" value="PPPDE domains"/>
    <property type="match status" value="1"/>
</dbReference>
<gene>
    <name evidence="7" type="ORF">B0I35DRAFT_353431</name>
</gene>
<evidence type="ECO:0000256" key="1">
    <source>
        <dbReference type="ARBA" id="ARBA00008140"/>
    </source>
</evidence>
<dbReference type="AlphaFoldDB" id="A0A8K0SV24"/>
<evidence type="ECO:0000256" key="2">
    <source>
        <dbReference type="ARBA" id="ARBA00022670"/>
    </source>
</evidence>
<dbReference type="PANTHER" id="PTHR12378">
    <property type="entry name" value="DESUMOYLATING ISOPEPTIDASE"/>
    <property type="match status" value="1"/>
</dbReference>
<dbReference type="CDD" id="cd02947">
    <property type="entry name" value="TRX_family"/>
    <property type="match status" value="1"/>
</dbReference>
<accession>A0A8K0SV24</accession>
<keyword evidence="3" id="KW-0378">Hydrolase</keyword>
<evidence type="ECO:0000259" key="4">
    <source>
        <dbReference type="PROSITE" id="PS51352"/>
    </source>
</evidence>
<reference evidence="7" key="1">
    <citation type="journal article" date="2021" name="Nat. Commun.">
        <title>Genetic determinants of endophytism in the Arabidopsis root mycobiome.</title>
        <authorList>
            <person name="Mesny F."/>
            <person name="Miyauchi S."/>
            <person name="Thiergart T."/>
            <person name="Pickel B."/>
            <person name="Atanasova L."/>
            <person name="Karlsson M."/>
            <person name="Huettel B."/>
            <person name="Barry K.W."/>
            <person name="Haridas S."/>
            <person name="Chen C."/>
            <person name="Bauer D."/>
            <person name="Andreopoulos W."/>
            <person name="Pangilinan J."/>
            <person name="LaButti K."/>
            <person name="Riley R."/>
            <person name="Lipzen A."/>
            <person name="Clum A."/>
            <person name="Drula E."/>
            <person name="Henrissat B."/>
            <person name="Kohler A."/>
            <person name="Grigoriev I.V."/>
            <person name="Martin F.M."/>
            <person name="Hacquard S."/>
        </authorList>
    </citation>
    <scope>NUCLEOTIDE SEQUENCE</scope>
    <source>
        <strain evidence="7">MPI-CAGE-CH-0235</strain>
    </source>
</reference>
<proteinExistence type="inferred from homology"/>
<comment type="similarity">
    <text evidence="1">Belongs to the DeSI family.</text>
</comment>
<evidence type="ECO:0000256" key="3">
    <source>
        <dbReference type="ARBA" id="ARBA00022801"/>
    </source>
</evidence>
<protein>
    <submittedName>
        <fullName evidence="7">PUL domain-containing protein</fullName>
    </submittedName>
</protein>
<dbReference type="PROSITE" id="PS51396">
    <property type="entry name" value="PUL"/>
    <property type="match status" value="1"/>
</dbReference>